<feature type="region of interest" description="Disordered" evidence="1">
    <location>
        <begin position="1"/>
        <end position="39"/>
    </location>
</feature>
<feature type="compositionally biased region" description="Basic and acidic residues" evidence="1">
    <location>
        <begin position="1"/>
        <end position="13"/>
    </location>
</feature>
<dbReference type="AlphaFoldDB" id="A4FFP3"/>
<evidence type="ECO:0000313" key="3">
    <source>
        <dbReference type="Proteomes" id="UP000006728"/>
    </source>
</evidence>
<sequence length="39" mass="4330">MVTPGKRCERQGDAGRTYEGAAASCQPDDDGDLRWTTQW</sequence>
<accession>A4FFP3</accession>
<protein>
    <submittedName>
        <fullName evidence="2">Uncharacterized protein</fullName>
    </submittedName>
</protein>
<reference evidence="2 3" key="1">
    <citation type="journal article" date="2007" name="Nat. Biotechnol.">
        <title>Complete genome sequence of the erythromycin-producing bacterium Saccharopolyspora erythraea NRRL23338.</title>
        <authorList>
            <person name="Oliynyk M."/>
            <person name="Samborskyy M."/>
            <person name="Lester J.B."/>
            <person name="Mironenko T."/>
            <person name="Scott N."/>
            <person name="Dickens S."/>
            <person name="Haydock S.F."/>
            <person name="Leadlay P.F."/>
        </authorList>
    </citation>
    <scope>NUCLEOTIDE SEQUENCE [LARGE SCALE GENOMIC DNA]</scope>
    <source>
        <strain evidence="3">ATCC 11635 / DSM 40517 / JCM 4748 / NBRC 13426 / NCIMB 8594 / NRRL 2338</strain>
    </source>
</reference>
<dbReference type="KEGG" id="sen:SACE_3594"/>
<gene>
    <name evidence="2" type="ordered locus">SACE_3594</name>
</gene>
<organism evidence="2 3">
    <name type="scientific">Saccharopolyspora erythraea (strain ATCC 11635 / DSM 40517 / JCM 4748 / NBRC 13426 / NCIMB 8594 / NRRL 2338)</name>
    <dbReference type="NCBI Taxonomy" id="405948"/>
    <lineage>
        <taxon>Bacteria</taxon>
        <taxon>Bacillati</taxon>
        <taxon>Actinomycetota</taxon>
        <taxon>Actinomycetes</taxon>
        <taxon>Pseudonocardiales</taxon>
        <taxon>Pseudonocardiaceae</taxon>
        <taxon>Saccharopolyspora</taxon>
    </lineage>
</organism>
<dbReference type="HOGENOM" id="CLU_3316503_0_0_11"/>
<name>A4FFP3_SACEN</name>
<dbReference type="EMBL" id="AM420293">
    <property type="protein sequence ID" value="CAM02868.1"/>
    <property type="molecule type" value="Genomic_DNA"/>
</dbReference>
<dbReference type="Proteomes" id="UP000006728">
    <property type="component" value="Chromosome"/>
</dbReference>
<proteinExistence type="predicted"/>
<keyword evidence="3" id="KW-1185">Reference proteome</keyword>
<evidence type="ECO:0000313" key="2">
    <source>
        <dbReference type="EMBL" id="CAM02868.1"/>
    </source>
</evidence>
<evidence type="ECO:0000256" key="1">
    <source>
        <dbReference type="SAM" id="MobiDB-lite"/>
    </source>
</evidence>